<evidence type="ECO:0000256" key="12">
    <source>
        <dbReference type="ARBA" id="ARBA00048287"/>
    </source>
</evidence>
<dbReference type="InterPro" id="IPR023801">
    <property type="entry name" value="His_deacetylse_dom"/>
</dbReference>
<dbReference type="InterPro" id="IPR046949">
    <property type="entry name" value="HDAC4/5/7/9"/>
</dbReference>
<dbReference type="InterPro" id="IPR023696">
    <property type="entry name" value="Ureohydrolase_dom_sf"/>
</dbReference>
<feature type="region of interest" description="Disordered" evidence="14">
    <location>
        <begin position="557"/>
        <end position="582"/>
    </location>
</feature>
<feature type="compositionally biased region" description="Low complexity" evidence="14">
    <location>
        <begin position="249"/>
        <end position="289"/>
    </location>
</feature>
<evidence type="ECO:0000256" key="1">
    <source>
        <dbReference type="ARBA" id="ARBA00004123"/>
    </source>
</evidence>
<evidence type="ECO:0000256" key="7">
    <source>
        <dbReference type="ARBA" id="ARBA00022833"/>
    </source>
</evidence>
<accession>A0A1W0WZ43</accession>
<dbReference type="PANTHER" id="PTHR45364:SF13">
    <property type="entry name" value="HISTONE DEACETYLASE"/>
    <property type="match status" value="1"/>
</dbReference>
<protein>
    <recommendedName>
        <fullName evidence="3 13">Histone deacetylase</fullName>
        <ecNumber evidence="3 13">3.5.1.98</ecNumber>
    </recommendedName>
</protein>
<sequence>MAVNPQFRQAHSPQECKRASTDMTPAHVKQQQPKPGPQEDNDGPPARADPPGSPATAGTPGTPGTPEFQQQLLFIKHQQQMQQHLLAQQFQQQQQVLADQHNKQIHDHMRLYFEHQKRLEEQERQERDKFEMERLEALRHKDKHEHSAIASSEVKQRLHEFVLQKKQRESMGGACNGSLLENTGPSPQQPTPPNGAIHVHRVVREDFPLRKTASEPNLKIRSALKQRVLERRVSPLMKPVDKLLNSSTSGSRRGSHNPNGSSSNSDSGPESPGAPASSVGGASHHGSLSSLTGSEINNLPPFRFPLASLTGYTDLSLFPVPSLPSITQGRPMFNNPADLLNGLATSEVQMRLAGARYFNMVGMLPPILDNEFLQHQQHQQQSGSPADIHQQMKLLEQQAHAFIPGVLAGQQQHPSRSSGSGPSSSSHAHHGPLLTDAQVAQARLNRTAPRPLNRTHSAPLPLGHPLLQAQNLLMQQPEYKQLMEQHQHNLLKQHIRQTVLSRASSKNQVAKVAEEQDESGEGDVAMDVQLGSLASGSGSSGAGQQEVVDLSVKDDDRLGDLKRDSKGELMVREHGRRHSPRPLARAFSSPLVLNAITRQATPPRPGCATGVVYDSVMLKHQCICGDNSLHPEHSGRLQSIYARLQETGLLNRCERLRSRKATLEEIQTCHSEAYTMLFGSNPTNRSRMDPSKLAELPLKSFVLLPCGGVGVDSDTTWNELHTASAARMAVGCVIELVFRIATGEIKNGFAIVRPPGHHAEHQLAMGFCFFNSIAIATKLARHRLHIQRILIVDFDVHHGNGTQQIFYTDPNVLYISLHRHDNGNFFPGTGGPEEVGADAGIGFNVNVAFSGGLTPPMGDVEYLAAFRTVIMPIAEEFCPDLVMVSAGFDAATGHPPPLGGYNVTPACFGQLTRLLGTLAGGKVALVLEGGYDLASICDSAEECVRALLGDPSPQISEETLLSKPNFNCVQSLEEVVRIQMKFWPCLRRTAATISWSLVEAQQRGERLQPEPPVGQMASLSVGARTVPAGLEEEPMDQDK</sequence>
<evidence type="ECO:0000256" key="14">
    <source>
        <dbReference type="SAM" id="MobiDB-lite"/>
    </source>
</evidence>
<feature type="region of interest" description="Disordered" evidence="14">
    <location>
        <begin position="1"/>
        <end position="67"/>
    </location>
</feature>
<keyword evidence="17" id="KW-1185">Reference proteome</keyword>
<dbReference type="CDD" id="cd11681">
    <property type="entry name" value="HDAC_classIIa"/>
    <property type="match status" value="1"/>
</dbReference>
<reference evidence="17" key="1">
    <citation type="submission" date="2017-01" db="EMBL/GenBank/DDBJ databases">
        <title>Comparative genomics of anhydrobiosis in the tardigrade Hypsibius dujardini.</title>
        <authorList>
            <person name="Yoshida Y."/>
            <person name="Koutsovoulos G."/>
            <person name="Laetsch D."/>
            <person name="Stevens L."/>
            <person name="Kumar S."/>
            <person name="Horikawa D."/>
            <person name="Ishino K."/>
            <person name="Komine S."/>
            <person name="Tomita M."/>
            <person name="Blaxter M."/>
            <person name="Arakawa K."/>
        </authorList>
    </citation>
    <scope>NUCLEOTIDE SEQUENCE [LARGE SCALE GENOMIC DNA]</scope>
    <source>
        <strain evidence="17">Z151</strain>
    </source>
</reference>
<feature type="compositionally biased region" description="Polar residues" evidence="14">
    <location>
        <begin position="1"/>
        <end position="12"/>
    </location>
</feature>
<keyword evidence="5" id="KW-0479">Metal-binding</keyword>
<feature type="region of interest" description="Disordered" evidence="14">
    <location>
        <begin position="409"/>
        <end position="431"/>
    </location>
</feature>
<keyword evidence="4 13" id="KW-0678">Repressor</keyword>
<keyword evidence="7" id="KW-0862">Zinc</keyword>
<dbReference type="PIRSF" id="PIRSF037911">
    <property type="entry name" value="HDAC_II_euk"/>
    <property type="match status" value="1"/>
</dbReference>
<dbReference type="EMBL" id="MTYJ01000031">
    <property type="protein sequence ID" value="OQV20372.1"/>
    <property type="molecule type" value="Genomic_DNA"/>
</dbReference>
<keyword evidence="6 13" id="KW-0378">Hydrolase</keyword>
<dbReference type="FunFam" id="3.40.800.20:FF:000002">
    <property type="entry name" value="Histone deacetylase"/>
    <property type="match status" value="1"/>
</dbReference>
<evidence type="ECO:0000256" key="4">
    <source>
        <dbReference type="ARBA" id="ARBA00022491"/>
    </source>
</evidence>
<comment type="similarity">
    <text evidence="2 13">Belongs to the histone deacetylase family. HD type 2 subfamily.</text>
</comment>
<dbReference type="GO" id="GO:0000122">
    <property type="term" value="P:negative regulation of transcription by RNA polymerase II"/>
    <property type="evidence" value="ECO:0007669"/>
    <property type="project" value="InterPro"/>
</dbReference>
<comment type="caution">
    <text evidence="16">The sequence shown here is derived from an EMBL/GenBank/DDBJ whole genome shotgun (WGS) entry which is preliminary data.</text>
</comment>
<feature type="compositionally biased region" description="Acidic residues" evidence="14">
    <location>
        <begin position="1030"/>
        <end position="1039"/>
    </location>
</feature>
<evidence type="ECO:0000256" key="9">
    <source>
        <dbReference type="ARBA" id="ARBA00023015"/>
    </source>
</evidence>
<dbReference type="GO" id="GO:0141221">
    <property type="term" value="F:histone deacetylase activity, hydrolytic mechanism"/>
    <property type="evidence" value="ECO:0007669"/>
    <property type="project" value="UniProtKB-EC"/>
</dbReference>
<comment type="catalytic activity">
    <reaction evidence="12 13">
        <text>N(6)-acetyl-L-lysyl-[histone] + H2O = L-lysyl-[histone] + acetate</text>
        <dbReference type="Rhea" id="RHEA:58196"/>
        <dbReference type="Rhea" id="RHEA-COMP:9845"/>
        <dbReference type="Rhea" id="RHEA-COMP:11338"/>
        <dbReference type="ChEBI" id="CHEBI:15377"/>
        <dbReference type="ChEBI" id="CHEBI:29969"/>
        <dbReference type="ChEBI" id="CHEBI:30089"/>
        <dbReference type="ChEBI" id="CHEBI:61930"/>
        <dbReference type="EC" id="3.5.1.98"/>
    </reaction>
</comment>
<dbReference type="GO" id="GO:0005634">
    <property type="term" value="C:nucleus"/>
    <property type="evidence" value="ECO:0007669"/>
    <property type="project" value="UniProtKB-SubCell"/>
</dbReference>
<name>A0A1W0WZ43_HYPEX</name>
<evidence type="ECO:0000256" key="10">
    <source>
        <dbReference type="ARBA" id="ARBA00023163"/>
    </source>
</evidence>
<evidence type="ECO:0000259" key="15">
    <source>
        <dbReference type="Pfam" id="PF00850"/>
    </source>
</evidence>
<dbReference type="Pfam" id="PF00850">
    <property type="entry name" value="Hist_deacetyl"/>
    <property type="match status" value="1"/>
</dbReference>
<feature type="compositionally biased region" description="Low complexity" evidence="14">
    <location>
        <begin position="409"/>
        <end position="426"/>
    </location>
</feature>
<dbReference type="AlphaFoldDB" id="A0A1W0WZ43"/>
<organism evidence="16 17">
    <name type="scientific">Hypsibius exemplaris</name>
    <name type="common">Freshwater tardigrade</name>
    <dbReference type="NCBI Taxonomy" id="2072580"/>
    <lineage>
        <taxon>Eukaryota</taxon>
        <taxon>Metazoa</taxon>
        <taxon>Ecdysozoa</taxon>
        <taxon>Tardigrada</taxon>
        <taxon>Eutardigrada</taxon>
        <taxon>Parachela</taxon>
        <taxon>Hypsibioidea</taxon>
        <taxon>Hypsibiidae</taxon>
        <taxon>Hypsibius</taxon>
    </lineage>
</organism>
<dbReference type="GO" id="GO:0046872">
    <property type="term" value="F:metal ion binding"/>
    <property type="evidence" value="ECO:0007669"/>
    <property type="project" value="UniProtKB-KW"/>
</dbReference>
<evidence type="ECO:0000256" key="8">
    <source>
        <dbReference type="ARBA" id="ARBA00022853"/>
    </source>
</evidence>
<keyword evidence="8 13" id="KW-0156">Chromatin regulator</keyword>
<dbReference type="SUPFAM" id="SSF52768">
    <property type="entry name" value="Arginase/deacetylase"/>
    <property type="match status" value="1"/>
</dbReference>
<evidence type="ECO:0000313" key="16">
    <source>
        <dbReference type="EMBL" id="OQV20372.1"/>
    </source>
</evidence>
<keyword evidence="10 13" id="KW-0804">Transcription</keyword>
<evidence type="ECO:0000256" key="6">
    <source>
        <dbReference type="ARBA" id="ARBA00022801"/>
    </source>
</evidence>
<dbReference type="PANTHER" id="PTHR45364">
    <property type="entry name" value="HISTONE DEACETYLASE 9-RELATED"/>
    <property type="match status" value="1"/>
</dbReference>
<evidence type="ECO:0000256" key="11">
    <source>
        <dbReference type="ARBA" id="ARBA00023242"/>
    </source>
</evidence>
<feature type="compositionally biased region" description="Low complexity" evidence="14">
    <location>
        <begin position="54"/>
        <end position="67"/>
    </location>
</feature>
<feature type="region of interest" description="Disordered" evidence="14">
    <location>
        <begin position="1004"/>
        <end position="1039"/>
    </location>
</feature>
<proteinExistence type="inferred from homology"/>
<keyword evidence="9 13" id="KW-0805">Transcription regulation</keyword>
<dbReference type="OrthoDB" id="5232919at2759"/>
<dbReference type="Proteomes" id="UP000192578">
    <property type="component" value="Unassembled WGS sequence"/>
</dbReference>
<dbReference type="InterPro" id="IPR000286">
    <property type="entry name" value="HDACs"/>
</dbReference>
<dbReference type="PRINTS" id="PR01270">
    <property type="entry name" value="HDASUPER"/>
</dbReference>
<comment type="function">
    <text evidence="13">Responsible for the deacetylation of lysine residues on the N-terminal part of the core histones (H2A, H2B, H3 and H4). Histone deacetylation gives a tag for epigenetic repression and plays an important role in transcriptional regulation, cell cycle progression and developmental events.</text>
</comment>
<dbReference type="Gene3D" id="6.10.250.1550">
    <property type="match status" value="1"/>
</dbReference>
<evidence type="ECO:0000256" key="13">
    <source>
        <dbReference type="PIRNR" id="PIRNR037911"/>
    </source>
</evidence>
<feature type="region of interest" description="Disordered" evidence="14">
    <location>
        <begin position="168"/>
        <end position="196"/>
    </location>
</feature>
<dbReference type="InterPro" id="IPR037138">
    <property type="entry name" value="His_deacetylse_dom_sf"/>
</dbReference>
<keyword evidence="11" id="KW-0539">Nucleus</keyword>
<dbReference type="EC" id="3.5.1.98" evidence="3 13"/>
<feature type="compositionally biased region" description="Basic and acidic residues" evidence="14">
    <location>
        <begin position="557"/>
        <end position="573"/>
    </location>
</feature>
<feature type="region of interest" description="Disordered" evidence="14">
    <location>
        <begin position="239"/>
        <end position="289"/>
    </location>
</feature>
<gene>
    <name evidence="16" type="ORF">BV898_05659</name>
</gene>
<evidence type="ECO:0000256" key="5">
    <source>
        <dbReference type="ARBA" id="ARBA00022723"/>
    </source>
</evidence>
<feature type="domain" description="Histone deacetylase" evidence="15">
    <location>
        <begin position="630"/>
        <end position="947"/>
    </location>
</feature>
<evidence type="ECO:0000256" key="3">
    <source>
        <dbReference type="ARBA" id="ARBA00012111"/>
    </source>
</evidence>
<comment type="subcellular location">
    <subcellularLocation>
        <location evidence="1 13">Nucleus</location>
    </subcellularLocation>
</comment>
<dbReference type="Gene3D" id="3.40.800.20">
    <property type="entry name" value="Histone deacetylase domain"/>
    <property type="match status" value="1"/>
</dbReference>
<evidence type="ECO:0000313" key="17">
    <source>
        <dbReference type="Proteomes" id="UP000192578"/>
    </source>
</evidence>
<evidence type="ECO:0000256" key="2">
    <source>
        <dbReference type="ARBA" id="ARBA00007738"/>
    </source>
</evidence>